<gene>
    <name evidence="1" type="ORF">LJ757_17015</name>
</gene>
<dbReference type="AlphaFoldDB" id="A0A9X1MIE1"/>
<reference evidence="1" key="1">
    <citation type="submission" date="2021-10" db="EMBL/GenBank/DDBJ databases">
        <title>Novel species in genus Arthrobacter.</title>
        <authorList>
            <person name="Liu Y."/>
        </authorList>
    </citation>
    <scope>NUCLEOTIDE SEQUENCE</scope>
    <source>
        <strain evidence="1">Zg-Y453</strain>
    </source>
</reference>
<dbReference type="EMBL" id="JAJFZV010000018">
    <property type="protein sequence ID" value="MCC3299497.1"/>
    <property type="molecule type" value="Genomic_DNA"/>
</dbReference>
<proteinExistence type="predicted"/>
<dbReference type="Proteomes" id="UP001139158">
    <property type="component" value="Unassembled WGS sequence"/>
</dbReference>
<name>A0A9X1MIE1_9MICC</name>
<sequence length="137" mass="15231">MDQQPVTIIHGSVAAFEPSFRGGQFQQWNEAYARFVPSEEPVEGPYGAYLEVFEGEWFSVDARGNSEGPTEFLNYRPAYIRSQGAGEYGGTAHVRICTPAKDRVITAVGAGGEQVPVFSQTQYLQQKVSERLVFPHR</sequence>
<evidence type="ECO:0000313" key="1">
    <source>
        <dbReference type="EMBL" id="MCC3299497.1"/>
    </source>
</evidence>
<protein>
    <submittedName>
        <fullName evidence="1">Uncharacterized protein</fullName>
    </submittedName>
</protein>
<keyword evidence="2" id="KW-1185">Reference proteome</keyword>
<evidence type="ECO:0000313" key="2">
    <source>
        <dbReference type="Proteomes" id="UP001139158"/>
    </source>
</evidence>
<dbReference type="RefSeq" id="WP_227897483.1">
    <property type="nucleotide sequence ID" value="NZ_CP099467.1"/>
</dbReference>
<organism evidence="1 2">
    <name type="scientific">Arthrobacter caoxuetaonis</name>
    <dbReference type="NCBI Taxonomy" id="2886935"/>
    <lineage>
        <taxon>Bacteria</taxon>
        <taxon>Bacillati</taxon>
        <taxon>Actinomycetota</taxon>
        <taxon>Actinomycetes</taxon>
        <taxon>Micrococcales</taxon>
        <taxon>Micrococcaceae</taxon>
        <taxon>Arthrobacter</taxon>
    </lineage>
</organism>
<accession>A0A9X1MIE1</accession>
<comment type="caution">
    <text evidence="1">The sequence shown here is derived from an EMBL/GenBank/DDBJ whole genome shotgun (WGS) entry which is preliminary data.</text>
</comment>